<accession>A0A5A7SGC1</accession>
<dbReference type="PANTHER" id="PTHR30348:SF4">
    <property type="entry name" value="DUF72 DOMAIN-CONTAINING PROTEIN"/>
    <property type="match status" value="1"/>
</dbReference>
<dbReference type="SUPFAM" id="SSF117396">
    <property type="entry name" value="TM1631-like"/>
    <property type="match status" value="1"/>
</dbReference>
<evidence type="ECO:0000313" key="1">
    <source>
        <dbReference type="EMBL" id="KAA0024624.1"/>
    </source>
</evidence>
<evidence type="ECO:0000313" key="2">
    <source>
        <dbReference type="Proteomes" id="UP000322244"/>
    </source>
</evidence>
<dbReference type="RefSeq" id="WP_149428399.1">
    <property type="nucleotide sequence ID" value="NZ_VLNY01000001.1"/>
</dbReference>
<dbReference type="OrthoDB" id="9780310at2"/>
<dbReference type="PANTHER" id="PTHR30348">
    <property type="entry name" value="UNCHARACTERIZED PROTEIN YECE"/>
    <property type="match status" value="1"/>
</dbReference>
<dbReference type="Gene3D" id="3.20.20.410">
    <property type="entry name" value="Protein of unknown function UPF0759"/>
    <property type="match status" value="1"/>
</dbReference>
<dbReference type="Pfam" id="PF01904">
    <property type="entry name" value="DUF72"/>
    <property type="match status" value="1"/>
</dbReference>
<dbReference type="InterPro" id="IPR002763">
    <property type="entry name" value="DUF72"/>
</dbReference>
<name>A0A5A7SGC1_9NOCA</name>
<organism evidence="1 2">
    <name type="scientific">Antrihabitans cavernicola</name>
    <dbReference type="NCBI Taxonomy" id="2495913"/>
    <lineage>
        <taxon>Bacteria</taxon>
        <taxon>Bacillati</taxon>
        <taxon>Actinomycetota</taxon>
        <taxon>Actinomycetes</taxon>
        <taxon>Mycobacteriales</taxon>
        <taxon>Nocardiaceae</taxon>
        <taxon>Antrihabitans</taxon>
    </lineage>
</organism>
<dbReference type="EMBL" id="VLNY01000001">
    <property type="protein sequence ID" value="KAA0024624.1"/>
    <property type="molecule type" value="Genomic_DNA"/>
</dbReference>
<dbReference type="AlphaFoldDB" id="A0A5A7SGC1"/>
<gene>
    <name evidence="1" type="ORF">FOY51_01330</name>
</gene>
<sequence length="270" mass="30242">MSMIRVGTSGWVYPPWRDSFYPKGLAHRRELEYMAQRLDSVEINGSFYALQKPSSYLKWSEQTPDDFVFSVKSPRFITHMKRLVDVDEPLATFFASGILALGPKLGPLLWQLPPNLAFNADTLAAFAAQLPKTTAAAAEFAGRHGDKVADRAWTTTDADRPLRHAIEVRSPSFAVPDVPEILRANNIALVIADSAGKYPYFEDLTADFVYARMHGAEEMYVSGYTDEALGNWADKLRTWTAGGDGYVYFDNDVKVRSPYDAMGLRERLAE</sequence>
<keyword evidence="2" id="KW-1185">Reference proteome</keyword>
<proteinExistence type="predicted"/>
<dbReference type="InterPro" id="IPR036520">
    <property type="entry name" value="UPF0759_sf"/>
</dbReference>
<comment type="caution">
    <text evidence="1">The sequence shown here is derived from an EMBL/GenBank/DDBJ whole genome shotgun (WGS) entry which is preliminary data.</text>
</comment>
<dbReference type="Proteomes" id="UP000322244">
    <property type="component" value="Unassembled WGS sequence"/>
</dbReference>
<reference evidence="1 2" key="1">
    <citation type="submission" date="2019-07" db="EMBL/GenBank/DDBJ databases">
        <title>Rhodococcus cavernicolus sp. nov., isolated from a cave.</title>
        <authorList>
            <person name="Lee S.D."/>
        </authorList>
    </citation>
    <scope>NUCLEOTIDE SEQUENCE [LARGE SCALE GENOMIC DNA]</scope>
    <source>
        <strain evidence="1 2">C1-24</strain>
    </source>
</reference>
<protein>
    <submittedName>
        <fullName evidence="1">DUF72 domain-containing protein</fullName>
    </submittedName>
</protein>